<keyword evidence="7" id="KW-0325">Glycoprotein</keyword>
<comment type="caution">
    <text evidence="8">Lacks conserved residue(s) required for the propagation of feature annotation.</text>
</comment>
<sequence length="474" mass="53069">MMSVCPFFIICSLVLWDQCTPRLIPRDIDGTDSAVEELKLAKLSDSAEQSSLLQFSMFGKPYSFKLAPANSIFSPNFNILQRNPNSNDVEVYQTLRESEILKGSFYTDKHGRGSFYIQQKNGKLELDGVVDDTYMISNSQGRHTATKMLKPASQIDKIASIKTSSKSTASRRKLQHDVANVEMLIFLDQIVHNNLVKKNVSIKKYLGIFWNAVQNKYKVFSSPEVHFSLSGDMSWMTDAFIEPNKPDAIEFVQGFGIWLYKEKQDKNRFPQFDIALLYTGYDLSGKDESYVDTSTLGIARTAGVCLTDPENKMYLSIGTIEDFYAPTFAMTDVAAHEVGHLLSAGHDNPKICDDHGIMSPMNQHVSSSTKVFCNSTVTQITDHLNSDEASCLYDSPQPHLPIGPEIPIMTRDEICKMAYGDDFDAESMDEYSTDPCVYVVCVDNNFKNTKNLLWVPEGTSCGDDGKVCIKGECQ</sequence>
<dbReference type="Gene3D" id="3.40.390.10">
    <property type="entry name" value="Collagenase (Catalytic Domain)"/>
    <property type="match status" value="1"/>
</dbReference>
<evidence type="ECO:0000256" key="5">
    <source>
        <dbReference type="ARBA" id="ARBA00023049"/>
    </source>
</evidence>
<dbReference type="Proteomes" id="UP000014500">
    <property type="component" value="Unassembled WGS sequence"/>
</dbReference>
<evidence type="ECO:0000256" key="9">
    <source>
        <dbReference type="SAM" id="SignalP"/>
    </source>
</evidence>
<evidence type="ECO:0000256" key="4">
    <source>
        <dbReference type="ARBA" id="ARBA00022833"/>
    </source>
</evidence>
<dbReference type="InterPro" id="IPR041645">
    <property type="entry name" value="ADAMTS_CR_2"/>
</dbReference>
<dbReference type="GO" id="GO:0046872">
    <property type="term" value="F:metal ion binding"/>
    <property type="evidence" value="ECO:0007669"/>
    <property type="project" value="UniProtKB-KW"/>
</dbReference>
<accession>T1J945</accession>
<evidence type="ECO:0000256" key="7">
    <source>
        <dbReference type="ARBA" id="ARBA00023180"/>
    </source>
</evidence>
<dbReference type="PhylomeDB" id="T1J945"/>
<keyword evidence="5" id="KW-0482">Metalloprotease</keyword>
<dbReference type="STRING" id="126957.T1J945"/>
<evidence type="ECO:0000313" key="11">
    <source>
        <dbReference type="EnsemblMetazoa" id="SMAR010236-PA"/>
    </source>
</evidence>
<dbReference type="PROSITE" id="PS50215">
    <property type="entry name" value="ADAM_MEPRO"/>
    <property type="match status" value="1"/>
</dbReference>
<dbReference type="Gene3D" id="3.40.1620.60">
    <property type="match status" value="1"/>
</dbReference>
<feature type="signal peptide" evidence="9">
    <location>
        <begin position="1"/>
        <end position="21"/>
    </location>
</feature>
<evidence type="ECO:0000259" key="10">
    <source>
        <dbReference type="PROSITE" id="PS50215"/>
    </source>
</evidence>
<keyword evidence="12" id="KW-1185">Reference proteome</keyword>
<dbReference type="InterPro" id="IPR001590">
    <property type="entry name" value="Peptidase_M12B"/>
</dbReference>
<protein>
    <recommendedName>
        <fullName evidence="10">Peptidase M12B domain-containing protein</fullName>
    </recommendedName>
</protein>
<dbReference type="GO" id="GO:0004222">
    <property type="term" value="F:metalloendopeptidase activity"/>
    <property type="evidence" value="ECO:0007669"/>
    <property type="project" value="InterPro"/>
</dbReference>
<evidence type="ECO:0000256" key="2">
    <source>
        <dbReference type="ARBA" id="ARBA00022723"/>
    </source>
</evidence>
<dbReference type="eggNOG" id="KOG3538">
    <property type="taxonomic scope" value="Eukaryota"/>
</dbReference>
<evidence type="ECO:0000256" key="1">
    <source>
        <dbReference type="ARBA" id="ARBA00022670"/>
    </source>
</evidence>
<feature type="binding site" evidence="8">
    <location>
        <position position="336"/>
    </location>
    <ligand>
        <name>Zn(2+)</name>
        <dbReference type="ChEBI" id="CHEBI:29105"/>
        <note>catalytic</note>
    </ligand>
</feature>
<evidence type="ECO:0000256" key="3">
    <source>
        <dbReference type="ARBA" id="ARBA00022801"/>
    </source>
</evidence>
<keyword evidence="4 8" id="KW-0862">Zinc</keyword>
<dbReference type="Pfam" id="PF17771">
    <property type="entry name" value="ADAMTS_CR_2"/>
    <property type="match status" value="1"/>
</dbReference>
<proteinExistence type="predicted"/>
<feature type="active site" evidence="8">
    <location>
        <position position="337"/>
    </location>
</feature>
<feature type="chain" id="PRO_5004579393" description="Peptidase M12B domain-containing protein" evidence="9">
    <location>
        <begin position="22"/>
        <end position="474"/>
    </location>
</feature>
<dbReference type="EnsemblMetazoa" id="SMAR010236-RA">
    <property type="protein sequence ID" value="SMAR010236-PA"/>
    <property type="gene ID" value="SMAR010236"/>
</dbReference>
<name>T1J945_STRMM</name>
<feature type="binding site" evidence="8">
    <location>
        <position position="340"/>
    </location>
    <ligand>
        <name>Zn(2+)</name>
        <dbReference type="ChEBI" id="CHEBI:29105"/>
        <note>catalytic</note>
    </ligand>
</feature>
<dbReference type="PANTHER" id="PTHR11905:SF249">
    <property type="entry name" value="SOL NARAE, ISOFORM C"/>
    <property type="match status" value="1"/>
</dbReference>
<dbReference type="SUPFAM" id="SSF55486">
    <property type="entry name" value="Metalloproteases ('zincins'), catalytic domain"/>
    <property type="match status" value="1"/>
</dbReference>
<keyword evidence="1" id="KW-0645">Protease</keyword>
<keyword evidence="9" id="KW-0732">Signal</keyword>
<dbReference type="InterPro" id="IPR024079">
    <property type="entry name" value="MetalloPept_cat_dom_sf"/>
</dbReference>
<reference evidence="11" key="2">
    <citation type="submission" date="2015-02" db="UniProtKB">
        <authorList>
            <consortium name="EnsemblMetazoa"/>
        </authorList>
    </citation>
    <scope>IDENTIFICATION</scope>
</reference>
<evidence type="ECO:0000256" key="8">
    <source>
        <dbReference type="PROSITE-ProRule" id="PRU00276"/>
    </source>
</evidence>
<dbReference type="Pfam" id="PF13582">
    <property type="entry name" value="Reprolysin_3"/>
    <property type="match status" value="1"/>
</dbReference>
<dbReference type="OMA" id="HCINARC"/>
<evidence type="ECO:0000313" key="12">
    <source>
        <dbReference type="Proteomes" id="UP000014500"/>
    </source>
</evidence>
<keyword evidence="6" id="KW-1015">Disulfide bond</keyword>
<keyword evidence="3" id="KW-0378">Hydrolase</keyword>
<organism evidence="11 12">
    <name type="scientific">Strigamia maritima</name>
    <name type="common">European centipede</name>
    <name type="synonym">Geophilus maritimus</name>
    <dbReference type="NCBI Taxonomy" id="126957"/>
    <lineage>
        <taxon>Eukaryota</taxon>
        <taxon>Metazoa</taxon>
        <taxon>Ecdysozoa</taxon>
        <taxon>Arthropoda</taxon>
        <taxon>Myriapoda</taxon>
        <taxon>Chilopoda</taxon>
        <taxon>Pleurostigmophora</taxon>
        <taxon>Geophilomorpha</taxon>
        <taxon>Linotaeniidae</taxon>
        <taxon>Strigamia</taxon>
    </lineage>
</organism>
<feature type="domain" description="Peptidase M12B" evidence="10">
    <location>
        <begin position="179"/>
        <end position="396"/>
    </location>
</feature>
<evidence type="ECO:0000256" key="6">
    <source>
        <dbReference type="ARBA" id="ARBA00023157"/>
    </source>
</evidence>
<dbReference type="PANTHER" id="PTHR11905">
    <property type="entry name" value="ADAM A DISINTEGRIN AND METALLOPROTEASE DOMAIN"/>
    <property type="match status" value="1"/>
</dbReference>
<dbReference type="HOGENOM" id="CLU_577879_0_0_1"/>
<dbReference type="AlphaFoldDB" id="T1J945"/>
<dbReference type="GO" id="GO:0006509">
    <property type="term" value="P:membrane protein ectodomain proteolysis"/>
    <property type="evidence" value="ECO:0007669"/>
    <property type="project" value="TreeGrafter"/>
</dbReference>
<dbReference type="EMBL" id="AFFK01022209">
    <property type="status" value="NOT_ANNOTATED_CDS"/>
    <property type="molecule type" value="Genomic_DNA"/>
</dbReference>
<keyword evidence="2 8" id="KW-0479">Metal-binding</keyword>
<reference evidence="12" key="1">
    <citation type="submission" date="2011-05" db="EMBL/GenBank/DDBJ databases">
        <authorList>
            <person name="Richards S.R."/>
            <person name="Qu J."/>
            <person name="Jiang H."/>
            <person name="Jhangiani S.N."/>
            <person name="Agravi P."/>
            <person name="Goodspeed R."/>
            <person name="Gross S."/>
            <person name="Mandapat C."/>
            <person name="Jackson L."/>
            <person name="Mathew T."/>
            <person name="Pu L."/>
            <person name="Thornton R."/>
            <person name="Saada N."/>
            <person name="Wilczek-Boney K.B."/>
            <person name="Lee S."/>
            <person name="Kovar C."/>
            <person name="Wu Y."/>
            <person name="Scherer S.E."/>
            <person name="Worley K.C."/>
            <person name="Muzny D.M."/>
            <person name="Gibbs R."/>
        </authorList>
    </citation>
    <scope>NUCLEOTIDE SEQUENCE</scope>
    <source>
        <strain evidence="12">Brora</strain>
    </source>
</reference>
<feature type="binding site" evidence="8">
    <location>
        <position position="346"/>
    </location>
    <ligand>
        <name>Zn(2+)</name>
        <dbReference type="ChEBI" id="CHEBI:29105"/>
        <note>catalytic</note>
    </ligand>
</feature>